<dbReference type="InterPro" id="IPR032675">
    <property type="entry name" value="LRR_dom_sf"/>
</dbReference>
<dbReference type="Proteomes" id="UP000696485">
    <property type="component" value="Unassembled WGS sequence"/>
</dbReference>
<feature type="compositionally biased region" description="Low complexity" evidence="1">
    <location>
        <begin position="26"/>
        <end position="45"/>
    </location>
</feature>
<dbReference type="PANTHER" id="PTHR13318:SF190">
    <property type="entry name" value="PARTNER OF PAIRED, ISOFORM B"/>
    <property type="match status" value="1"/>
</dbReference>
<dbReference type="GO" id="GO:0019005">
    <property type="term" value="C:SCF ubiquitin ligase complex"/>
    <property type="evidence" value="ECO:0007669"/>
    <property type="project" value="TreeGrafter"/>
</dbReference>
<evidence type="ECO:0008006" key="4">
    <source>
        <dbReference type="Google" id="ProtNLM"/>
    </source>
</evidence>
<dbReference type="SUPFAM" id="SSF52047">
    <property type="entry name" value="RNI-like"/>
    <property type="match status" value="1"/>
</dbReference>
<evidence type="ECO:0000313" key="2">
    <source>
        <dbReference type="EMBL" id="KAF9322649.1"/>
    </source>
</evidence>
<sequence>MSVDGEDESMVSAEEDSSEDDLIPIAVPVRTTRATRSRTSAAVTVDKSEGFSSKADAKASAASSKKNARKKVDSSDDSNGEDFQDITGYVSRSKFSHKGRLPQGANKIEFCSRCRARFTVKAGTTPATDNSGIGLLCAACSGGSSDASAAAPKAIKKSSRRKIQKAEVECQVPSLQDLCIQKIAGCIEDVEAFGDISDISMAKICKIICRNRSLNTDTIQLFLDPRHTELSLYDCTDIEAPGLLNIAQFCPKIRSLNLIRCGRILDETINYYTEHLTELCSLNLSGPFMVTDAAFIKLFEKVGEQFRQFCLEHSYRFTFKAVTAVCQSCPQLSRLELGKCTLMDDEWLAPISNLTGLTSLGLSYPKDAGKGLTTEPMVKLLLAVGSGLGSLDLEGCVALEDAVLTEAIRPSCVRLERLNISGCEEFTTEGVAALFTDWKVNRGLSVLNLRKCIMLGDDALNAAIAHSHETLDELDINSLEELTKDALVSLSRCENLTKLDVSWVRAMDDEVLERFVQSNLKLEQVVVWGNHRITECCPTRKGLRVVGREGDYVTLPFRRF</sequence>
<evidence type="ECO:0000256" key="1">
    <source>
        <dbReference type="SAM" id="MobiDB-lite"/>
    </source>
</evidence>
<dbReference type="GO" id="GO:0031146">
    <property type="term" value="P:SCF-dependent proteasomal ubiquitin-dependent protein catabolic process"/>
    <property type="evidence" value="ECO:0007669"/>
    <property type="project" value="TreeGrafter"/>
</dbReference>
<keyword evidence="3" id="KW-1185">Reference proteome</keyword>
<feature type="compositionally biased region" description="Low complexity" evidence="1">
    <location>
        <begin position="52"/>
        <end position="65"/>
    </location>
</feature>
<feature type="region of interest" description="Disordered" evidence="1">
    <location>
        <begin position="1"/>
        <end position="83"/>
    </location>
</feature>
<accession>A0A9P5S9K4</accession>
<dbReference type="PANTHER" id="PTHR13318">
    <property type="entry name" value="PARTNER OF PAIRED, ISOFORM B-RELATED"/>
    <property type="match status" value="1"/>
</dbReference>
<dbReference type="AlphaFoldDB" id="A0A9P5S9K4"/>
<dbReference type="EMBL" id="JAAAUY010001489">
    <property type="protein sequence ID" value="KAF9322649.1"/>
    <property type="molecule type" value="Genomic_DNA"/>
</dbReference>
<reference evidence="2" key="1">
    <citation type="journal article" date="2020" name="Fungal Divers.">
        <title>Resolving the Mortierellaceae phylogeny through synthesis of multi-gene phylogenetics and phylogenomics.</title>
        <authorList>
            <person name="Vandepol N."/>
            <person name="Liber J."/>
            <person name="Desiro A."/>
            <person name="Na H."/>
            <person name="Kennedy M."/>
            <person name="Barry K."/>
            <person name="Grigoriev I.V."/>
            <person name="Miller A.N."/>
            <person name="O'Donnell K."/>
            <person name="Stajich J.E."/>
            <person name="Bonito G."/>
        </authorList>
    </citation>
    <scope>NUCLEOTIDE SEQUENCE</scope>
    <source>
        <strain evidence="2">NVP1</strain>
    </source>
</reference>
<protein>
    <recommendedName>
        <fullName evidence="4">RNI-like protein</fullName>
    </recommendedName>
</protein>
<name>A0A9P5S9K4_9FUNG</name>
<organism evidence="2 3">
    <name type="scientific">Podila minutissima</name>
    <dbReference type="NCBI Taxonomy" id="64525"/>
    <lineage>
        <taxon>Eukaryota</taxon>
        <taxon>Fungi</taxon>
        <taxon>Fungi incertae sedis</taxon>
        <taxon>Mucoromycota</taxon>
        <taxon>Mortierellomycotina</taxon>
        <taxon>Mortierellomycetes</taxon>
        <taxon>Mortierellales</taxon>
        <taxon>Mortierellaceae</taxon>
        <taxon>Podila</taxon>
    </lineage>
</organism>
<comment type="caution">
    <text evidence="2">The sequence shown here is derived from an EMBL/GenBank/DDBJ whole genome shotgun (WGS) entry which is preliminary data.</text>
</comment>
<evidence type="ECO:0000313" key="3">
    <source>
        <dbReference type="Proteomes" id="UP000696485"/>
    </source>
</evidence>
<feature type="compositionally biased region" description="Acidic residues" evidence="1">
    <location>
        <begin position="1"/>
        <end position="22"/>
    </location>
</feature>
<proteinExistence type="predicted"/>
<dbReference type="SMART" id="SM00367">
    <property type="entry name" value="LRR_CC"/>
    <property type="match status" value="7"/>
</dbReference>
<dbReference type="InterPro" id="IPR006553">
    <property type="entry name" value="Leu-rich_rpt_Cys-con_subtyp"/>
</dbReference>
<gene>
    <name evidence="2" type="ORF">BG006_002170</name>
</gene>
<dbReference type="Gene3D" id="3.80.10.10">
    <property type="entry name" value="Ribonuclease Inhibitor"/>
    <property type="match status" value="2"/>
</dbReference>